<proteinExistence type="predicted"/>
<dbReference type="EMBL" id="FOUJ01000004">
    <property type="protein sequence ID" value="SFM71789.1"/>
    <property type="molecule type" value="Genomic_DNA"/>
</dbReference>
<sequence length="158" mass="18041">MIFMGKIRYILVLAIFVIGVVSFIQYIQYESGKNGIEEGPMILSVNANGSLETINGSYLDITKMSIRNGFNGDLIEISNKDEISSLTKHVSGFSYTENSSLEGRKGWRYAVKFYDESHLISTFIVSNNYHVKVDGVYYTPDEPGIESYFSDRYSEWFY</sequence>
<gene>
    <name evidence="2" type="ORF">SAMN04488696_2197</name>
</gene>
<reference evidence="3" key="1">
    <citation type="submission" date="2016-10" db="EMBL/GenBank/DDBJ databases">
        <authorList>
            <person name="Varghese N."/>
            <person name="Submissions S."/>
        </authorList>
    </citation>
    <scope>NUCLEOTIDE SEQUENCE [LARGE SCALE GENOMIC DNA]</scope>
    <source>
        <strain evidence="3">Mob M</strain>
    </source>
</reference>
<dbReference type="Proteomes" id="UP000198535">
    <property type="component" value="Unassembled WGS sequence"/>
</dbReference>
<keyword evidence="1" id="KW-1133">Transmembrane helix</keyword>
<dbReference type="STRING" id="487685.SAMN04488696_2197"/>
<evidence type="ECO:0000256" key="1">
    <source>
        <dbReference type="SAM" id="Phobius"/>
    </source>
</evidence>
<dbReference type="AlphaFoldDB" id="A0A1I4T541"/>
<evidence type="ECO:0000313" key="3">
    <source>
        <dbReference type="Proteomes" id="UP000198535"/>
    </source>
</evidence>
<accession>A0A1I4T541</accession>
<keyword evidence="1" id="KW-0812">Transmembrane</keyword>
<keyword evidence="3" id="KW-1185">Reference proteome</keyword>
<protein>
    <submittedName>
        <fullName evidence="2">Uncharacterized protein</fullName>
    </submittedName>
</protein>
<name>A0A1I4T541_9EURY</name>
<evidence type="ECO:0000313" key="2">
    <source>
        <dbReference type="EMBL" id="SFM71789.1"/>
    </source>
</evidence>
<feature type="transmembrane region" description="Helical" evidence="1">
    <location>
        <begin position="7"/>
        <end position="27"/>
    </location>
</feature>
<organism evidence="2 3">
    <name type="scientific">Methanolobus profundi</name>
    <dbReference type="NCBI Taxonomy" id="487685"/>
    <lineage>
        <taxon>Archaea</taxon>
        <taxon>Methanobacteriati</taxon>
        <taxon>Methanobacteriota</taxon>
        <taxon>Stenosarchaea group</taxon>
        <taxon>Methanomicrobia</taxon>
        <taxon>Methanosarcinales</taxon>
        <taxon>Methanosarcinaceae</taxon>
        <taxon>Methanolobus</taxon>
    </lineage>
</organism>
<keyword evidence="1" id="KW-0472">Membrane</keyword>